<comment type="similarity">
    <text evidence="1 8">Belongs to the sirtuin family. Class I subfamily.</text>
</comment>
<accession>A0A914W7F9</accession>
<comment type="catalytic activity">
    <reaction evidence="6">
        <text>N(6)-hexadecanoyl-L-lysyl-[protein] + NAD(+) + H2O = 2''-O-hexadecanoyl-ADP-D-ribose + nicotinamide + L-lysyl-[protein]</text>
        <dbReference type="Rhea" id="RHEA:70563"/>
        <dbReference type="Rhea" id="RHEA-COMP:9752"/>
        <dbReference type="Rhea" id="RHEA-COMP:14175"/>
        <dbReference type="ChEBI" id="CHEBI:15377"/>
        <dbReference type="ChEBI" id="CHEBI:17154"/>
        <dbReference type="ChEBI" id="CHEBI:29969"/>
        <dbReference type="ChEBI" id="CHEBI:57540"/>
        <dbReference type="ChEBI" id="CHEBI:138936"/>
        <dbReference type="ChEBI" id="CHEBI:189673"/>
    </reaction>
    <physiologicalReaction direction="left-to-right" evidence="6">
        <dbReference type="Rhea" id="RHEA:70564"/>
    </physiologicalReaction>
</comment>
<keyword evidence="3 8" id="KW-0479">Metal-binding</keyword>
<keyword evidence="5 8" id="KW-0520">NAD</keyword>
<evidence type="ECO:0000256" key="11">
    <source>
        <dbReference type="PIRSR" id="PIRSR037938-3"/>
    </source>
</evidence>
<dbReference type="InterPro" id="IPR003000">
    <property type="entry name" value="Sirtuin"/>
</dbReference>
<feature type="binding site" evidence="10">
    <location>
        <begin position="219"/>
        <end position="220"/>
    </location>
    <ligand>
        <name>NAD(+)</name>
        <dbReference type="ChEBI" id="CHEBI:57540"/>
    </ligand>
</feature>
<dbReference type="PROSITE" id="PS50305">
    <property type="entry name" value="SIRTUIN"/>
    <property type="match status" value="1"/>
</dbReference>
<evidence type="ECO:0000256" key="8">
    <source>
        <dbReference type="PIRNR" id="PIRNR037938"/>
    </source>
</evidence>
<dbReference type="InterPro" id="IPR017328">
    <property type="entry name" value="Sirtuin_class_I"/>
</dbReference>
<dbReference type="GO" id="GO:0070403">
    <property type="term" value="F:NAD+ binding"/>
    <property type="evidence" value="ECO:0007669"/>
    <property type="project" value="UniProtKB-UniRule"/>
</dbReference>
<organism evidence="14 15">
    <name type="scientific">Plectus sambesii</name>
    <dbReference type="NCBI Taxonomy" id="2011161"/>
    <lineage>
        <taxon>Eukaryota</taxon>
        <taxon>Metazoa</taxon>
        <taxon>Ecdysozoa</taxon>
        <taxon>Nematoda</taxon>
        <taxon>Chromadorea</taxon>
        <taxon>Plectida</taxon>
        <taxon>Plectina</taxon>
        <taxon>Plectoidea</taxon>
        <taxon>Plectidae</taxon>
        <taxon>Plectus</taxon>
    </lineage>
</organism>
<dbReference type="GO" id="GO:0008270">
    <property type="term" value="F:zinc ion binding"/>
    <property type="evidence" value="ECO:0007669"/>
    <property type="project" value="UniProtKB-UniRule"/>
</dbReference>
<name>A0A914W7F9_9BILA</name>
<feature type="active site" description="Proton acceptor" evidence="9 12">
    <location>
        <position position="144"/>
    </location>
</feature>
<keyword evidence="2 8" id="KW-0808">Transferase</keyword>
<comment type="catalytic activity">
    <reaction evidence="7">
        <text>N(6)-tetradecanoyl-L-lysyl-[protein] + NAD(+) + H2O = 2''-O-tetradecanoyl-ADP-D-ribose + nicotinamide + L-lysyl-[protein]</text>
        <dbReference type="Rhea" id="RHEA:70567"/>
        <dbReference type="Rhea" id="RHEA-COMP:9752"/>
        <dbReference type="Rhea" id="RHEA-COMP:15437"/>
        <dbReference type="ChEBI" id="CHEBI:15377"/>
        <dbReference type="ChEBI" id="CHEBI:17154"/>
        <dbReference type="ChEBI" id="CHEBI:29969"/>
        <dbReference type="ChEBI" id="CHEBI:57540"/>
        <dbReference type="ChEBI" id="CHEBI:141129"/>
        <dbReference type="ChEBI" id="CHEBI:189674"/>
    </reaction>
    <physiologicalReaction direction="left-to-right" evidence="7">
        <dbReference type="Rhea" id="RHEA:70568"/>
    </physiologicalReaction>
</comment>
<dbReference type="Gene3D" id="3.40.50.1220">
    <property type="entry name" value="TPP-binding domain"/>
    <property type="match status" value="1"/>
</dbReference>
<dbReference type="AlphaFoldDB" id="A0A914W7F9"/>
<evidence type="ECO:0000256" key="1">
    <source>
        <dbReference type="ARBA" id="ARBA00006924"/>
    </source>
</evidence>
<evidence type="ECO:0000313" key="14">
    <source>
        <dbReference type="Proteomes" id="UP000887566"/>
    </source>
</evidence>
<dbReference type="Gene3D" id="3.30.1600.10">
    <property type="entry name" value="SIR2/SIRT2 'Small Domain"/>
    <property type="match status" value="1"/>
</dbReference>
<dbReference type="CDD" id="cd01408">
    <property type="entry name" value="SIRT1"/>
    <property type="match status" value="1"/>
</dbReference>
<evidence type="ECO:0000256" key="2">
    <source>
        <dbReference type="ARBA" id="ARBA00022679"/>
    </source>
</evidence>
<dbReference type="InterPro" id="IPR026590">
    <property type="entry name" value="Ssirtuin_cat_dom"/>
</dbReference>
<dbReference type="PANTHER" id="PTHR11085:SF6">
    <property type="entry name" value="NAD-DEPENDENT PROTEIN DEACETYLASE SIRTUIN-2"/>
    <property type="match status" value="1"/>
</dbReference>
<feature type="domain" description="Deacetylase sirtuin-type" evidence="13">
    <location>
        <begin position="14"/>
        <end position="270"/>
    </location>
</feature>
<proteinExistence type="inferred from homology"/>
<dbReference type="Proteomes" id="UP000887566">
    <property type="component" value="Unplaced"/>
</dbReference>
<dbReference type="Pfam" id="PF02146">
    <property type="entry name" value="SIR2"/>
    <property type="match status" value="1"/>
</dbReference>
<dbReference type="InterPro" id="IPR029035">
    <property type="entry name" value="DHS-like_NAD/FAD-binding_dom"/>
</dbReference>
<evidence type="ECO:0000256" key="9">
    <source>
        <dbReference type="PIRSR" id="PIRSR037938-1"/>
    </source>
</evidence>
<comment type="cofactor">
    <cofactor evidence="11">
        <name>Zn(2+)</name>
        <dbReference type="ChEBI" id="CHEBI:29105"/>
    </cofactor>
    <text evidence="11">Binds 1 zinc ion per subunit.</text>
</comment>
<dbReference type="SUPFAM" id="SSF52467">
    <property type="entry name" value="DHS-like NAD/FAD-binding domain"/>
    <property type="match status" value="1"/>
</dbReference>
<evidence type="ECO:0000256" key="12">
    <source>
        <dbReference type="PROSITE-ProRule" id="PRU00236"/>
    </source>
</evidence>
<reference evidence="15" key="1">
    <citation type="submission" date="2022-11" db="UniProtKB">
        <authorList>
            <consortium name="WormBaseParasite"/>
        </authorList>
    </citation>
    <scope>IDENTIFICATION</scope>
</reference>
<feature type="binding site" evidence="11 12">
    <location>
        <position position="152"/>
    </location>
    <ligand>
        <name>Zn(2+)</name>
        <dbReference type="ChEBI" id="CHEBI:29105"/>
    </ligand>
</feature>
<dbReference type="InterPro" id="IPR026591">
    <property type="entry name" value="Sirtuin_cat_small_dom_sf"/>
</dbReference>
<dbReference type="PANTHER" id="PTHR11085">
    <property type="entry name" value="NAD-DEPENDENT PROTEIN DEACYLASE SIRTUIN-5, MITOCHONDRIAL-RELATED"/>
    <property type="match status" value="1"/>
</dbReference>
<dbReference type="GO" id="GO:0005634">
    <property type="term" value="C:nucleus"/>
    <property type="evidence" value="ECO:0007669"/>
    <property type="project" value="TreeGrafter"/>
</dbReference>
<feature type="binding site" evidence="10">
    <location>
        <begin position="52"/>
        <end position="54"/>
    </location>
    <ligand>
        <name>NAD(+)</name>
        <dbReference type="ChEBI" id="CHEBI:57540"/>
    </ligand>
</feature>
<feature type="binding site" evidence="11 12">
    <location>
        <position position="178"/>
    </location>
    <ligand>
        <name>Zn(2+)</name>
        <dbReference type="ChEBI" id="CHEBI:29105"/>
    </ligand>
</feature>
<dbReference type="EC" id="2.3.1.286" evidence="8"/>
<keyword evidence="14" id="KW-1185">Reference proteome</keyword>
<dbReference type="WBParaSite" id="PSAMB.scaffold3188size19317.g20632.t1">
    <property type="protein sequence ID" value="PSAMB.scaffold3188size19317.g20632.t1"/>
    <property type="gene ID" value="PSAMB.scaffold3188size19317.g20632"/>
</dbReference>
<keyword evidence="4 8" id="KW-0862">Zinc</keyword>
<comment type="catalytic activity">
    <reaction evidence="8">
        <text>N(6)-acetyl-L-lysyl-[protein] + NAD(+) + H2O = 2''-O-acetyl-ADP-D-ribose + nicotinamide + L-lysyl-[protein]</text>
        <dbReference type="Rhea" id="RHEA:43636"/>
        <dbReference type="Rhea" id="RHEA-COMP:9752"/>
        <dbReference type="Rhea" id="RHEA-COMP:10731"/>
        <dbReference type="ChEBI" id="CHEBI:15377"/>
        <dbReference type="ChEBI" id="CHEBI:17154"/>
        <dbReference type="ChEBI" id="CHEBI:29969"/>
        <dbReference type="ChEBI" id="CHEBI:57540"/>
        <dbReference type="ChEBI" id="CHEBI:61930"/>
        <dbReference type="ChEBI" id="CHEBI:83767"/>
        <dbReference type="EC" id="2.3.1.286"/>
    </reaction>
</comment>
<evidence type="ECO:0000256" key="6">
    <source>
        <dbReference type="ARBA" id="ARBA00048378"/>
    </source>
</evidence>
<evidence type="ECO:0000256" key="4">
    <source>
        <dbReference type="ARBA" id="ARBA00022833"/>
    </source>
</evidence>
<evidence type="ECO:0000313" key="15">
    <source>
        <dbReference type="WBParaSite" id="PSAMB.scaffold3188size19317.g20632.t1"/>
    </source>
</evidence>
<feature type="binding site" evidence="10">
    <location>
        <begin position="124"/>
        <end position="127"/>
    </location>
    <ligand>
        <name>NAD(+)</name>
        <dbReference type="ChEBI" id="CHEBI:57540"/>
    </ligand>
</feature>
<evidence type="ECO:0000256" key="5">
    <source>
        <dbReference type="ARBA" id="ARBA00023027"/>
    </source>
</evidence>
<evidence type="ECO:0000259" key="13">
    <source>
        <dbReference type="PROSITE" id="PS50305"/>
    </source>
</evidence>
<dbReference type="InterPro" id="IPR050134">
    <property type="entry name" value="NAD-dep_sirtuin_deacylases"/>
</dbReference>
<evidence type="ECO:0000256" key="10">
    <source>
        <dbReference type="PIRSR" id="PIRSR037938-2"/>
    </source>
</evidence>
<dbReference type="GO" id="GO:0017136">
    <property type="term" value="F:histone deacetylase activity, NAD-dependent"/>
    <property type="evidence" value="ECO:0007669"/>
    <property type="project" value="InterPro"/>
</dbReference>
<evidence type="ECO:0000256" key="3">
    <source>
        <dbReference type="ARBA" id="ARBA00022723"/>
    </source>
</evidence>
<evidence type="ECO:0000256" key="7">
    <source>
        <dbReference type="ARBA" id="ARBA00048905"/>
    </source>
</evidence>
<feature type="binding site" evidence="10">
    <location>
        <begin position="42"/>
        <end position="46"/>
    </location>
    <ligand>
        <name>NAD(+)</name>
        <dbReference type="ChEBI" id="CHEBI:57540"/>
    </ligand>
</feature>
<feature type="binding site" evidence="11 12">
    <location>
        <position position="155"/>
    </location>
    <ligand>
        <name>Zn(2+)</name>
        <dbReference type="ChEBI" id="CHEBI:29105"/>
    </ligand>
</feature>
<feature type="binding site" evidence="11 12">
    <location>
        <position position="181"/>
    </location>
    <ligand>
        <name>Zn(2+)</name>
        <dbReference type="ChEBI" id="CHEBI:29105"/>
    </ligand>
</feature>
<sequence length="270" mass="30006">MASGNERDIHEKPAVLKEFSLKGVAKFIKKEKPKHIIVMTGAGISTSAGIPDFRSPGTGLYDNLAQYNLPDPMAIFEIGYFMQNPKPFFTLAKELFPKHVKPTPCHYFIRLLEEKGLLLRTYTQNIDSLEHVAGVNNDKIITAHGSCHSNTCMMCKEVYPMEWMTDKLNAPDADVPRCEVCEGVVKPDIVFFGEALPRRFFAHAISDFPKCDLLIIMGTSLVVQPFASMIGEVGNSVPRLLINMTKAGQIGVLEKLSGLPGLHYDSNDNY</sequence>
<dbReference type="PIRSF" id="PIRSF037938">
    <property type="entry name" value="SIR2_euk"/>
    <property type="match status" value="1"/>
</dbReference>
<protein>
    <recommendedName>
        <fullName evidence="8">NAD-dependent protein deacetylase</fullName>
        <ecNumber evidence="8">2.3.1.286</ecNumber>
    </recommendedName>
</protein>